<dbReference type="EMBL" id="JANPWB010000007">
    <property type="protein sequence ID" value="KAJ1168915.1"/>
    <property type="molecule type" value="Genomic_DNA"/>
</dbReference>
<feature type="region of interest" description="Disordered" evidence="1">
    <location>
        <begin position="36"/>
        <end position="94"/>
    </location>
</feature>
<organism evidence="2 3">
    <name type="scientific">Pleurodeles waltl</name>
    <name type="common">Iberian ribbed newt</name>
    <dbReference type="NCBI Taxonomy" id="8319"/>
    <lineage>
        <taxon>Eukaryota</taxon>
        <taxon>Metazoa</taxon>
        <taxon>Chordata</taxon>
        <taxon>Craniata</taxon>
        <taxon>Vertebrata</taxon>
        <taxon>Euteleostomi</taxon>
        <taxon>Amphibia</taxon>
        <taxon>Batrachia</taxon>
        <taxon>Caudata</taxon>
        <taxon>Salamandroidea</taxon>
        <taxon>Salamandridae</taxon>
        <taxon>Pleurodelinae</taxon>
        <taxon>Pleurodeles</taxon>
    </lineage>
</organism>
<comment type="caution">
    <text evidence="2">The sequence shown here is derived from an EMBL/GenBank/DDBJ whole genome shotgun (WGS) entry which is preliminary data.</text>
</comment>
<proteinExistence type="predicted"/>
<dbReference type="AlphaFoldDB" id="A0AAV7SY93"/>
<evidence type="ECO:0000313" key="3">
    <source>
        <dbReference type="Proteomes" id="UP001066276"/>
    </source>
</evidence>
<evidence type="ECO:0000313" key="2">
    <source>
        <dbReference type="EMBL" id="KAJ1168915.1"/>
    </source>
</evidence>
<name>A0AAV7SY93_PLEWA</name>
<feature type="compositionally biased region" description="Basic and acidic residues" evidence="1">
    <location>
        <begin position="56"/>
        <end position="65"/>
    </location>
</feature>
<evidence type="ECO:0000256" key="1">
    <source>
        <dbReference type="SAM" id="MobiDB-lite"/>
    </source>
</evidence>
<reference evidence="2" key="1">
    <citation type="journal article" date="2022" name="bioRxiv">
        <title>Sequencing and chromosome-scale assembly of the giantPleurodeles waltlgenome.</title>
        <authorList>
            <person name="Brown T."/>
            <person name="Elewa A."/>
            <person name="Iarovenko S."/>
            <person name="Subramanian E."/>
            <person name="Araus A.J."/>
            <person name="Petzold A."/>
            <person name="Susuki M."/>
            <person name="Suzuki K.-i.T."/>
            <person name="Hayashi T."/>
            <person name="Toyoda A."/>
            <person name="Oliveira C."/>
            <person name="Osipova E."/>
            <person name="Leigh N.D."/>
            <person name="Simon A."/>
            <person name="Yun M.H."/>
        </authorList>
    </citation>
    <scope>NUCLEOTIDE SEQUENCE</scope>
    <source>
        <strain evidence="2">20211129_DDA</strain>
        <tissue evidence="2">Liver</tissue>
    </source>
</reference>
<keyword evidence="3" id="KW-1185">Reference proteome</keyword>
<gene>
    <name evidence="2" type="ORF">NDU88_000827</name>
</gene>
<dbReference type="Proteomes" id="UP001066276">
    <property type="component" value="Chromosome 4_1"/>
</dbReference>
<accession>A0AAV7SY93</accession>
<sequence length="107" mass="11509">MKAVLPVLSRWLGLRSSALLQLEDVGSGDFRPDCFGRFNPPFQERRPRLSPSSKPEGSRKERSGEAKSGVEPAAGLLLDRPPGPPEQGSPVTLSSVIVPTAARARAY</sequence>
<protein>
    <submittedName>
        <fullName evidence="2">Uncharacterized protein</fullName>
    </submittedName>
</protein>